<feature type="compositionally biased region" description="Basic and acidic residues" evidence="1">
    <location>
        <begin position="17"/>
        <end position="48"/>
    </location>
</feature>
<dbReference type="RefSeq" id="YP_009801536.1">
    <property type="nucleotide sequence ID" value="NC_047972.1"/>
</dbReference>
<feature type="region of interest" description="Disordered" evidence="1">
    <location>
        <begin position="16"/>
        <end position="57"/>
    </location>
</feature>
<protein>
    <submittedName>
        <fullName evidence="2">Uncharacterized protein</fullName>
    </submittedName>
</protein>
<reference evidence="2 3" key="1">
    <citation type="submission" date="2018-03" db="EMBL/GenBank/DDBJ databases">
        <authorList>
            <person name="Zack K.M."/>
            <person name="Garlena R.A."/>
            <person name="Russell D.A."/>
            <person name="Pope W.H."/>
            <person name="Jacobs-Sera D."/>
            <person name="Hatfull G.F."/>
        </authorList>
    </citation>
    <scope>NUCLEOTIDE SEQUENCE [LARGE SCALE GENOMIC DNA]</scope>
</reference>
<dbReference type="EMBL" id="MH153799">
    <property type="protein sequence ID" value="AWN03241.1"/>
    <property type="molecule type" value="Genomic_DNA"/>
</dbReference>
<evidence type="ECO:0000256" key="1">
    <source>
        <dbReference type="SAM" id="MobiDB-lite"/>
    </source>
</evidence>
<organism evidence="2 3">
    <name type="scientific">Microbacterium phage Appa</name>
    <dbReference type="NCBI Taxonomy" id="2182350"/>
    <lineage>
        <taxon>Viruses</taxon>
        <taxon>Duplodnaviria</taxon>
        <taxon>Heunggongvirae</taxon>
        <taxon>Uroviricota</taxon>
        <taxon>Caudoviricetes</taxon>
        <taxon>Appavirus</taxon>
        <taxon>Appavirus appa</taxon>
    </lineage>
</organism>
<keyword evidence="3" id="KW-1185">Reference proteome</keyword>
<name>A0A2U8UI40_9CAUD</name>
<evidence type="ECO:0000313" key="2">
    <source>
        <dbReference type="EMBL" id="AWN03241.1"/>
    </source>
</evidence>
<evidence type="ECO:0000313" key="3">
    <source>
        <dbReference type="Proteomes" id="UP000246517"/>
    </source>
</evidence>
<sequence length="269" mass="29319">MAAQQQGAVVGVITLEDDSKRAMDRLSDALDRHALATEPKTTEAEREPLPGPTIENWPIKSHPPVVIAPCPHCGSAIEANPVAWEIVIDPTATTESTTVRGQMQHEHDGGVLVRWPFVATYTPPPVDAWEPIDAPLLDEDVAEGQERTGNGEPWEFTPDENGELSIESAVFQALGGASTCWEAIEHAGVFDSTRAREIGDRLLEHLDVEMRREVARRAALIDSQRGDALRKIRRALDIIARHDAARKDGGTAPSKRQTISIVEQTLGGV</sequence>
<accession>A0A2U8UI40</accession>
<gene>
    <name evidence="2" type="primary">60</name>
    <name evidence="2" type="ORF">PBI_APPA_60</name>
</gene>
<proteinExistence type="predicted"/>
<dbReference type="KEGG" id="vg:54992054"/>
<dbReference type="GeneID" id="54992054"/>
<dbReference type="Proteomes" id="UP000246517">
    <property type="component" value="Segment"/>
</dbReference>